<evidence type="ECO:0000313" key="2">
    <source>
        <dbReference type="Proteomes" id="UP000805193"/>
    </source>
</evidence>
<dbReference type="EMBL" id="JABSTQ010010450">
    <property type="protein sequence ID" value="KAG0420957.1"/>
    <property type="molecule type" value="Genomic_DNA"/>
</dbReference>
<evidence type="ECO:0000313" key="1">
    <source>
        <dbReference type="EMBL" id="KAG0420957.1"/>
    </source>
</evidence>
<reference evidence="1 2" key="1">
    <citation type="journal article" date="2020" name="Cell">
        <title>Large-Scale Comparative Analyses of Tick Genomes Elucidate Their Genetic Diversity and Vector Capacities.</title>
        <authorList>
            <consortium name="Tick Genome and Microbiome Consortium (TIGMIC)"/>
            <person name="Jia N."/>
            <person name="Wang J."/>
            <person name="Shi W."/>
            <person name="Du L."/>
            <person name="Sun Y."/>
            <person name="Zhan W."/>
            <person name="Jiang J.F."/>
            <person name="Wang Q."/>
            <person name="Zhang B."/>
            <person name="Ji P."/>
            <person name="Bell-Sakyi L."/>
            <person name="Cui X.M."/>
            <person name="Yuan T.T."/>
            <person name="Jiang B.G."/>
            <person name="Yang W.F."/>
            <person name="Lam T.T."/>
            <person name="Chang Q.C."/>
            <person name="Ding S.J."/>
            <person name="Wang X.J."/>
            <person name="Zhu J.G."/>
            <person name="Ruan X.D."/>
            <person name="Zhao L."/>
            <person name="Wei J.T."/>
            <person name="Ye R.Z."/>
            <person name="Que T.C."/>
            <person name="Du C.H."/>
            <person name="Zhou Y.H."/>
            <person name="Cheng J.X."/>
            <person name="Dai P.F."/>
            <person name="Guo W.B."/>
            <person name="Han X.H."/>
            <person name="Huang E.J."/>
            <person name="Li L.F."/>
            <person name="Wei W."/>
            <person name="Gao Y.C."/>
            <person name="Liu J.Z."/>
            <person name="Shao H.Z."/>
            <person name="Wang X."/>
            <person name="Wang C.C."/>
            <person name="Yang T.C."/>
            <person name="Huo Q.B."/>
            <person name="Li W."/>
            <person name="Chen H.Y."/>
            <person name="Chen S.E."/>
            <person name="Zhou L.G."/>
            <person name="Ni X.B."/>
            <person name="Tian J.H."/>
            <person name="Sheng Y."/>
            <person name="Liu T."/>
            <person name="Pan Y.S."/>
            <person name="Xia L.Y."/>
            <person name="Li J."/>
            <person name="Zhao F."/>
            <person name="Cao W.C."/>
        </authorList>
    </citation>
    <scope>NUCLEOTIDE SEQUENCE [LARGE SCALE GENOMIC DNA]</scope>
    <source>
        <strain evidence="1">Iper-2018</strain>
    </source>
</reference>
<keyword evidence="2" id="KW-1185">Reference proteome</keyword>
<comment type="caution">
    <text evidence="1">The sequence shown here is derived from an EMBL/GenBank/DDBJ whole genome shotgun (WGS) entry which is preliminary data.</text>
</comment>
<protein>
    <submittedName>
        <fullName evidence="1">Uncharacterized protein</fullName>
    </submittedName>
</protein>
<gene>
    <name evidence="1" type="ORF">HPB47_003139</name>
</gene>
<organism evidence="1 2">
    <name type="scientific">Ixodes persulcatus</name>
    <name type="common">Taiga tick</name>
    <dbReference type="NCBI Taxonomy" id="34615"/>
    <lineage>
        <taxon>Eukaryota</taxon>
        <taxon>Metazoa</taxon>
        <taxon>Ecdysozoa</taxon>
        <taxon>Arthropoda</taxon>
        <taxon>Chelicerata</taxon>
        <taxon>Arachnida</taxon>
        <taxon>Acari</taxon>
        <taxon>Parasitiformes</taxon>
        <taxon>Ixodida</taxon>
        <taxon>Ixodoidea</taxon>
        <taxon>Ixodidae</taxon>
        <taxon>Ixodinae</taxon>
        <taxon>Ixodes</taxon>
    </lineage>
</organism>
<dbReference type="Proteomes" id="UP000805193">
    <property type="component" value="Unassembled WGS sequence"/>
</dbReference>
<proteinExistence type="predicted"/>
<name>A0AC60PKA0_IXOPE</name>
<sequence length="137" mass="14835">MHESVPASWITDEETGGQWFESKSTDPSTCSAIATTVDRGYYTLLDDPRRFGDYDNKVDGRRPSIGPSCDVEHKEYHHGGPQAASSAAPAVAITTAAGHQPTDTRTATRVHQSVTLPAMAPGVLTRLQAAEWHEELC</sequence>
<accession>A0AC60PKA0</accession>